<keyword evidence="5 7" id="KW-0472">Membrane</keyword>
<dbReference type="PANTHER" id="PTHR30477">
    <property type="entry name" value="ABC-TRANSPORTER METAL-BINDING PROTEIN"/>
    <property type="match status" value="1"/>
</dbReference>
<dbReference type="InterPro" id="IPR037294">
    <property type="entry name" value="ABC_BtuC-like"/>
</dbReference>
<evidence type="ECO:0000256" key="4">
    <source>
        <dbReference type="ARBA" id="ARBA00022989"/>
    </source>
</evidence>
<dbReference type="AlphaFoldDB" id="A0A8J3Q4E6"/>
<accession>A0A8J3Q4E6</accession>
<evidence type="ECO:0000256" key="2">
    <source>
        <dbReference type="ARBA" id="ARBA00008034"/>
    </source>
</evidence>
<comment type="caution">
    <text evidence="8">The sequence shown here is derived from an EMBL/GenBank/DDBJ whole genome shotgun (WGS) entry which is preliminary data.</text>
</comment>
<evidence type="ECO:0000256" key="7">
    <source>
        <dbReference type="SAM" id="Phobius"/>
    </source>
</evidence>
<feature type="transmembrane region" description="Helical" evidence="7">
    <location>
        <begin position="95"/>
        <end position="114"/>
    </location>
</feature>
<feature type="transmembrane region" description="Helical" evidence="7">
    <location>
        <begin position="221"/>
        <end position="241"/>
    </location>
</feature>
<proteinExistence type="inferred from homology"/>
<dbReference type="Proteomes" id="UP000612899">
    <property type="component" value="Unassembled WGS sequence"/>
</dbReference>
<dbReference type="RefSeq" id="WP_203907399.1">
    <property type="nucleotide sequence ID" value="NZ_BONY01000007.1"/>
</dbReference>
<feature type="transmembrane region" description="Helical" evidence="7">
    <location>
        <begin position="40"/>
        <end position="59"/>
    </location>
</feature>
<sequence length="294" mass="30305">MQQFLDLLTLPPVQRSGVALLLAAIALPIVGVFIVGLDIVAVRFAVMHVALLGIAVGFLTGLDPMLCGLAACAIAGAGVAPLAQRPSGLPGAMGLLMTFAIAGALLVLSVSGVNATSAFELLWGSILATRPVDLVVLAVLAAVIHLLFWRYRRPLALLMFDRELALCSGVPARLLMLVLLIVVAVAIGASIRLTGALLVDAVTILPALAARNLGHSLRSMVLLAVSFGFAGNVCGFALALALDQPPGPVLVLVAGAFTLVTYLLPEGAFNASTAARQDDDRDLRGAVPADSLRQ</sequence>
<evidence type="ECO:0000313" key="9">
    <source>
        <dbReference type="Proteomes" id="UP000612899"/>
    </source>
</evidence>
<dbReference type="SUPFAM" id="SSF81345">
    <property type="entry name" value="ABC transporter involved in vitamin B12 uptake, BtuC"/>
    <property type="match status" value="1"/>
</dbReference>
<keyword evidence="4 7" id="KW-1133">Transmembrane helix</keyword>
<comment type="similarity">
    <text evidence="2 6">Belongs to the ABC-3 integral membrane protein family.</text>
</comment>
<gene>
    <name evidence="8" type="ORF">Rhe02_15630</name>
</gene>
<keyword evidence="3 6" id="KW-0812">Transmembrane</keyword>
<organism evidence="8 9">
    <name type="scientific">Rhizocola hellebori</name>
    <dbReference type="NCBI Taxonomy" id="1392758"/>
    <lineage>
        <taxon>Bacteria</taxon>
        <taxon>Bacillati</taxon>
        <taxon>Actinomycetota</taxon>
        <taxon>Actinomycetes</taxon>
        <taxon>Micromonosporales</taxon>
        <taxon>Micromonosporaceae</taxon>
        <taxon>Rhizocola</taxon>
    </lineage>
</organism>
<reference evidence="8" key="1">
    <citation type="submission" date="2021-01" db="EMBL/GenBank/DDBJ databases">
        <title>Whole genome shotgun sequence of Rhizocola hellebori NBRC 109834.</title>
        <authorList>
            <person name="Komaki H."/>
            <person name="Tamura T."/>
        </authorList>
    </citation>
    <scope>NUCLEOTIDE SEQUENCE</scope>
    <source>
        <strain evidence="8">NBRC 109834</strain>
    </source>
</reference>
<dbReference type="GO" id="GO:0010043">
    <property type="term" value="P:response to zinc ion"/>
    <property type="evidence" value="ECO:0007669"/>
    <property type="project" value="TreeGrafter"/>
</dbReference>
<feature type="transmembrane region" description="Helical" evidence="7">
    <location>
        <begin position="134"/>
        <end position="152"/>
    </location>
</feature>
<feature type="transmembrane region" description="Helical" evidence="7">
    <location>
        <begin position="16"/>
        <end position="35"/>
    </location>
</feature>
<keyword evidence="9" id="KW-1185">Reference proteome</keyword>
<evidence type="ECO:0000313" key="8">
    <source>
        <dbReference type="EMBL" id="GIH03496.1"/>
    </source>
</evidence>
<evidence type="ECO:0000256" key="1">
    <source>
        <dbReference type="ARBA" id="ARBA00004141"/>
    </source>
</evidence>
<dbReference type="EMBL" id="BONY01000007">
    <property type="protein sequence ID" value="GIH03496.1"/>
    <property type="molecule type" value="Genomic_DNA"/>
</dbReference>
<dbReference type="Gene3D" id="1.10.3470.10">
    <property type="entry name" value="ABC transporter involved in vitamin B12 uptake, BtuC"/>
    <property type="match status" value="1"/>
</dbReference>
<dbReference type="GO" id="GO:0043190">
    <property type="term" value="C:ATP-binding cassette (ABC) transporter complex"/>
    <property type="evidence" value="ECO:0007669"/>
    <property type="project" value="InterPro"/>
</dbReference>
<name>A0A8J3Q4E6_9ACTN</name>
<dbReference type="Pfam" id="PF00950">
    <property type="entry name" value="ABC-3"/>
    <property type="match status" value="1"/>
</dbReference>
<protein>
    <submittedName>
        <fullName evidence="8">Cation ABC transporter permease</fullName>
    </submittedName>
</protein>
<comment type="subcellular location">
    <subcellularLocation>
        <location evidence="6">Cell membrane</location>
        <topology evidence="6">Multi-pass membrane protein</topology>
    </subcellularLocation>
    <subcellularLocation>
        <location evidence="1">Membrane</location>
        <topology evidence="1">Multi-pass membrane protein</topology>
    </subcellularLocation>
</comment>
<evidence type="ECO:0000256" key="6">
    <source>
        <dbReference type="RuleBase" id="RU003943"/>
    </source>
</evidence>
<dbReference type="GO" id="GO:0055085">
    <property type="term" value="P:transmembrane transport"/>
    <property type="evidence" value="ECO:0007669"/>
    <property type="project" value="InterPro"/>
</dbReference>
<feature type="transmembrane region" description="Helical" evidence="7">
    <location>
        <begin position="164"/>
        <end position="187"/>
    </location>
</feature>
<dbReference type="InterPro" id="IPR001626">
    <property type="entry name" value="ABC_TroCD"/>
</dbReference>
<feature type="transmembrane region" description="Helical" evidence="7">
    <location>
        <begin position="247"/>
        <end position="264"/>
    </location>
</feature>
<feature type="transmembrane region" description="Helical" evidence="7">
    <location>
        <begin position="65"/>
        <end position="83"/>
    </location>
</feature>
<keyword evidence="6" id="KW-0813">Transport</keyword>
<dbReference type="PANTHER" id="PTHR30477:SF0">
    <property type="entry name" value="METAL TRANSPORT SYSTEM MEMBRANE PROTEIN TM_0125-RELATED"/>
    <property type="match status" value="1"/>
</dbReference>
<evidence type="ECO:0000256" key="5">
    <source>
        <dbReference type="ARBA" id="ARBA00023136"/>
    </source>
</evidence>
<evidence type="ECO:0000256" key="3">
    <source>
        <dbReference type="ARBA" id="ARBA00022692"/>
    </source>
</evidence>